<dbReference type="InterPro" id="IPR016024">
    <property type="entry name" value="ARM-type_fold"/>
</dbReference>
<proteinExistence type="predicted"/>
<feature type="region of interest" description="Disordered" evidence="1">
    <location>
        <begin position="59"/>
        <end position="80"/>
    </location>
</feature>
<dbReference type="SUPFAM" id="SSF48371">
    <property type="entry name" value="ARM repeat"/>
    <property type="match status" value="1"/>
</dbReference>
<dbReference type="AlphaFoldDB" id="A0A9W9B1L5"/>
<reference evidence="2" key="1">
    <citation type="submission" date="2022-08" db="EMBL/GenBank/DDBJ databases">
        <authorList>
            <consortium name="DOE Joint Genome Institute"/>
            <person name="Min B."/>
            <person name="Riley R."/>
            <person name="Sierra-Patev S."/>
            <person name="Naranjo-Ortiz M."/>
            <person name="Looney B."/>
            <person name="Konkel Z."/>
            <person name="Slot J.C."/>
            <person name="Sakamoto Y."/>
            <person name="Steenwyk J.L."/>
            <person name="Rokas A."/>
            <person name="Carro J."/>
            <person name="Camarero S."/>
            <person name="Ferreira P."/>
            <person name="Molpeceres G."/>
            <person name="Ruiz-Duenas F.J."/>
            <person name="Serrano A."/>
            <person name="Henrissat B."/>
            <person name="Drula E."/>
            <person name="Hughes K.W."/>
            <person name="Mata J.L."/>
            <person name="Ishikawa N.K."/>
            <person name="Vargas-Isla R."/>
            <person name="Ushijima S."/>
            <person name="Smith C.A."/>
            <person name="Ahrendt S."/>
            <person name="Andreopoulos W."/>
            <person name="He G."/>
            <person name="Labutti K."/>
            <person name="Lipzen A."/>
            <person name="Ng V."/>
            <person name="Sandor L."/>
            <person name="Barry K."/>
            <person name="Martinez A.T."/>
            <person name="Xiao Y."/>
            <person name="Gibbons J.G."/>
            <person name="Terashima K."/>
            <person name="Hibbett D.S."/>
            <person name="Grigoriev I.V."/>
        </authorList>
    </citation>
    <scope>NUCLEOTIDE SEQUENCE</scope>
    <source>
        <strain evidence="2">Sp2 HRB7682 ss15</strain>
    </source>
</reference>
<dbReference type="Proteomes" id="UP001150238">
    <property type="component" value="Unassembled WGS sequence"/>
</dbReference>
<accession>A0A9W9B1L5</accession>
<sequence>MPTTPITPLLRGSSPSYHDLYSKPLIDCNNQSYVPTTSDECELKDFFFGLYSFKPSPDEPLSPLSSEDSESLSSGSTIGSDEQDIENVFALDKDSYDFKSQLPPCAVISIQEMLDTPDIYDSQFRDNYKHLNPQAAPFVPSIQSAGPRTRLPSIIRARVLTASASGSIPLLPPPPPNPLKAIPAWMIILHLASTTTPADSFILAARATELAHSHFWHPEALAELAQHFCWNASDVNADIDRETMATFAREVSQALRDAFDEDTADSFVWHLRESLIGTFKGCWCATESSKAISYRFAPSEEYVASATRLVAFIGDLFTFGLIRVQHIKMCLNILVHELTSLEHITAISVLIDHAGPRFWCRPGSTLITPSVVTREPSREMIDLFLMNFLPKTTMLQNGSSVLSRTVVAGSDEKDHKVQEILDMVSQWCPDIRISS</sequence>
<evidence type="ECO:0000313" key="2">
    <source>
        <dbReference type="EMBL" id="KAJ4494628.1"/>
    </source>
</evidence>
<reference evidence="2" key="2">
    <citation type="journal article" date="2023" name="Proc. Natl. Acad. Sci. U.S.A.">
        <title>A global phylogenomic analysis of the shiitake genus Lentinula.</title>
        <authorList>
            <person name="Sierra-Patev S."/>
            <person name="Min B."/>
            <person name="Naranjo-Ortiz M."/>
            <person name="Looney B."/>
            <person name="Konkel Z."/>
            <person name="Slot J.C."/>
            <person name="Sakamoto Y."/>
            <person name="Steenwyk J.L."/>
            <person name="Rokas A."/>
            <person name="Carro J."/>
            <person name="Camarero S."/>
            <person name="Ferreira P."/>
            <person name="Molpeceres G."/>
            <person name="Ruiz-Duenas F.J."/>
            <person name="Serrano A."/>
            <person name="Henrissat B."/>
            <person name="Drula E."/>
            <person name="Hughes K.W."/>
            <person name="Mata J.L."/>
            <person name="Ishikawa N.K."/>
            <person name="Vargas-Isla R."/>
            <person name="Ushijima S."/>
            <person name="Smith C.A."/>
            <person name="Donoghue J."/>
            <person name="Ahrendt S."/>
            <person name="Andreopoulos W."/>
            <person name="He G."/>
            <person name="LaButti K."/>
            <person name="Lipzen A."/>
            <person name="Ng V."/>
            <person name="Riley R."/>
            <person name="Sandor L."/>
            <person name="Barry K."/>
            <person name="Martinez A.T."/>
            <person name="Xiao Y."/>
            <person name="Gibbons J.G."/>
            <person name="Terashima K."/>
            <person name="Grigoriev I.V."/>
            <person name="Hibbett D."/>
        </authorList>
    </citation>
    <scope>NUCLEOTIDE SEQUENCE</scope>
    <source>
        <strain evidence="2">Sp2 HRB7682 ss15</strain>
    </source>
</reference>
<gene>
    <name evidence="2" type="ORF">C8J55DRAFT_497149</name>
</gene>
<evidence type="ECO:0000256" key="1">
    <source>
        <dbReference type="SAM" id="MobiDB-lite"/>
    </source>
</evidence>
<name>A0A9W9B1L5_9AGAR</name>
<comment type="caution">
    <text evidence="2">The sequence shown here is derived from an EMBL/GenBank/DDBJ whole genome shotgun (WGS) entry which is preliminary data.</text>
</comment>
<organism evidence="2 3">
    <name type="scientific">Lentinula lateritia</name>
    <dbReference type="NCBI Taxonomy" id="40482"/>
    <lineage>
        <taxon>Eukaryota</taxon>
        <taxon>Fungi</taxon>
        <taxon>Dikarya</taxon>
        <taxon>Basidiomycota</taxon>
        <taxon>Agaricomycotina</taxon>
        <taxon>Agaricomycetes</taxon>
        <taxon>Agaricomycetidae</taxon>
        <taxon>Agaricales</taxon>
        <taxon>Marasmiineae</taxon>
        <taxon>Omphalotaceae</taxon>
        <taxon>Lentinula</taxon>
    </lineage>
</organism>
<evidence type="ECO:0000313" key="3">
    <source>
        <dbReference type="Proteomes" id="UP001150238"/>
    </source>
</evidence>
<protein>
    <submittedName>
        <fullName evidence="2">Uncharacterized protein</fullName>
    </submittedName>
</protein>
<feature type="compositionally biased region" description="Low complexity" evidence="1">
    <location>
        <begin position="59"/>
        <end position="74"/>
    </location>
</feature>
<dbReference type="EMBL" id="JANVFS010000002">
    <property type="protein sequence ID" value="KAJ4494628.1"/>
    <property type="molecule type" value="Genomic_DNA"/>
</dbReference>